<dbReference type="AlphaFoldDB" id="A0A914UWV3"/>
<dbReference type="Gene3D" id="1.10.357.40">
    <property type="entry name" value="YbiA-like"/>
    <property type="match status" value="1"/>
</dbReference>
<dbReference type="Proteomes" id="UP000887566">
    <property type="component" value="Unplaced"/>
</dbReference>
<feature type="region of interest" description="Disordered" evidence="1">
    <location>
        <begin position="1"/>
        <end position="24"/>
    </location>
</feature>
<evidence type="ECO:0000256" key="1">
    <source>
        <dbReference type="SAM" id="MobiDB-lite"/>
    </source>
</evidence>
<dbReference type="CDD" id="cd15457">
    <property type="entry name" value="NADAR"/>
    <property type="match status" value="1"/>
</dbReference>
<accession>A0A914UWV3</accession>
<evidence type="ECO:0000259" key="2">
    <source>
        <dbReference type="Pfam" id="PF08719"/>
    </source>
</evidence>
<proteinExistence type="predicted"/>
<sequence>MASKYSNRKRKSEKTEEVEDGLVTGVSPDGSESFTLFYGHVPVFSNFHPSPFTVDGVSFSCGEQFFHHAKAVHFKDEEHAAMILATDEPRLHKQLGRKVEHFVPQEWNDVCLDVMKRGSFAKYEQNDDMRKQLFATAGTTLVEASPRDRKWGIGLGVHNPKALDRKSWRGDNCLGKVLTEVRDDLMKRDIYRKEIVGSQ</sequence>
<evidence type="ECO:0000313" key="4">
    <source>
        <dbReference type="WBParaSite" id="PSAMB.scaffold13251size2361.g35392.t1"/>
    </source>
</evidence>
<dbReference type="SUPFAM" id="SSF143990">
    <property type="entry name" value="YbiA-like"/>
    <property type="match status" value="1"/>
</dbReference>
<reference evidence="4" key="1">
    <citation type="submission" date="2022-11" db="UniProtKB">
        <authorList>
            <consortium name="WormBaseParasite"/>
        </authorList>
    </citation>
    <scope>IDENTIFICATION</scope>
</reference>
<dbReference type="NCBIfam" id="TIGR02464">
    <property type="entry name" value="ribofla_fusion"/>
    <property type="match status" value="1"/>
</dbReference>
<evidence type="ECO:0000313" key="3">
    <source>
        <dbReference type="Proteomes" id="UP000887566"/>
    </source>
</evidence>
<dbReference type="InterPro" id="IPR012816">
    <property type="entry name" value="NADAR"/>
</dbReference>
<dbReference type="Pfam" id="PF08719">
    <property type="entry name" value="NADAR"/>
    <property type="match status" value="1"/>
</dbReference>
<dbReference type="InterPro" id="IPR037238">
    <property type="entry name" value="YbiA-like_sf"/>
</dbReference>
<dbReference type="WBParaSite" id="PSAMB.scaffold13251size2361.g35392.t1">
    <property type="protein sequence ID" value="PSAMB.scaffold13251size2361.g35392.t1"/>
    <property type="gene ID" value="PSAMB.scaffold13251size2361.g35392"/>
</dbReference>
<feature type="compositionally biased region" description="Basic residues" evidence="1">
    <location>
        <begin position="1"/>
        <end position="12"/>
    </location>
</feature>
<protein>
    <submittedName>
        <fullName evidence="4">NADAR domain-containing protein</fullName>
    </submittedName>
</protein>
<organism evidence="3 4">
    <name type="scientific">Plectus sambesii</name>
    <dbReference type="NCBI Taxonomy" id="2011161"/>
    <lineage>
        <taxon>Eukaryota</taxon>
        <taxon>Metazoa</taxon>
        <taxon>Ecdysozoa</taxon>
        <taxon>Nematoda</taxon>
        <taxon>Chromadorea</taxon>
        <taxon>Plectida</taxon>
        <taxon>Plectina</taxon>
        <taxon>Plectoidea</taxon>
        <taxon>Plectidae</taxon>
        <taxon>Plectus</taxon>
    </lineage>
</organism>
<keyword evidence="3" id="KW-1185">Reference proteome</keyword>
<feature type="domain" description="NADAR" evidence="2">
    <location>
        <begin position="41"/>
        <end position="185"/>
    </location>
</feature>
<name>A0A914UWV3_9BILA</name>